<keyword evidence="8" id="KW-1185">Reference proteome</keyword>
<dbReference type="Pfam" id="PF07719">
    <property type="entry name" value="TPR_2"/>
    <property type="match status" value="1"/>
</dbReference>
<feature type="compositionally biased region" description="Low complexity" evidence="4">
    <location>
        <begin position="467"/>
        <end position="515"/>
    </location>
</feature>
<feature type="compositionally biased region" description="Low complexity" evidence="4">
    <location>
        <begin position="523"/>
        <end position="583"/>
    </location>
</feature>
<dbReference type="InterPro" id="IPR013105">
    <property type="entry name" value="TPR_2"/>
</dbReference>
<feature type="region of interest" description="Disordered" evidence="4">
    <location>
        <begin position="442"/>
        <end position="619"/>
    </location>
</feature>
<dbReference type="Pfam" id="PF13519">
    <property type="entry name" value="VWA_2"/>
    <property type="match status" value="1"/>
</dbReference>
<evidence type="ECO:0000313" key="8">
    <source>
        <dbReference type="Proteomes" id="UP001139293"/>
    </source>
</evidence>
<dbReference type="InterPro" id="IPR002035">
    <property type="entry name" value="VWF_A"/>
</dbReference>
<dbReference type="InterPro" id="IPR019734">
    <property type="entry name" value="TPR_rpt"/>
</dbReference>
<dbReference type="InterPro" id="IPR036465">
    <property type="entry name" value="vWFA_dom_sf"/>
</dbReference>
<dbReference type="SUPFAM" id="SSF53300">
    <property type="entry name" value="vWA-like"/>
    <property type="match status" value="1"/>
</dbReference>
<dbReference type="InterPro" id="IPR050768">
    <property type="entry name" value="UPF0353/GerABKA_families"/>
</dbReference>
<dbReference type="AlphaFoldDB" id="A0A9X2CDI8"/>
<dbReference type="InterPro" id="IPR011990">
    <property type="entry name" value="TPR-like_helical_dom_sf"/>
</dbReference>
<keyword evidence="2 3" id="KW-0802">TPR repeat</keyword>
<keyword evidence="5" id="KW-1133">Transmembrane helix</keyword>
<dbReference type="PANTHER" id="PTHR22550:SF14">
    <property type="entry name" value="VWFA DOMAIN-CONTAINING PROTEIN"/>
    <property type="match status" value="1"/>
</dbReference>
<feature type="repeat" description="TPR" evidence="3">
    <location>
        <begin position="398"/>
        <end position="431"/>
    </location>
</feature>
<dbReference type="PANTHER" id="PTHR22550">
    <property type="entry name" value="SPORE GERMINATION PROTEIN"/>
    <property type="match status" value="1"/>
</dbReference>
<dbReference type="SMART" id="SM00028">
    <property type="entry name" value="TPR"/>
    <property type="match status" value="1"/>
</dbReference>
<evidence type="ECO:0000313" key="7">
    <source>
        <dbReference type="EMBL" id="MCL1139218.1"/>
    </source>
</evidence>
<evidence type="ECO:0000256" key="2">
    <source>
        <dbReference type="ARBA" id="ARBA00022803"/>
    </source>
</evidence>
<comment type="caution">
    <text evidence="7">The sequence shown here is derived from an EMBL/GenBank/DDBJ whole genome shotgun (WGS) entry which is preliminary data.</text>
</comment>
<accession>A0A9X2CDI8</accession>
<keyword evidence="5" id="KW-0812">Transmembrane</keyword>
<dbReference type="EMBL" id="JAKILB010000006">
    <property type="protein sequence ID" value="MCL1139218.1"/>
    <property type="molecule type" value="Genomic_DNA"/>
</dbReference>
<proteinExistence type="predicted"/>
<evidence type="ECO:0000256" key="5">
    <source>
        <dbReference type="SAM" id="Phobius"/>
    </source>
</evidence>
<gene>
    <name evidence="7" type="ORF">L2740_11770</name>
</gene>
<dbReference type="SUPFAM" id="SSF48452">
    <property type="entry name" value="TPR-like"/>
    <property type="match status" value="1"/>
</dbReference>
<dbReference type="PROSITE" id="PS50234">
    <property type="entry name" value="VWFA"/>
    <property type="match status" value="1"/>
</dbReference>
<feature type="transmembrane region" description="Helical" evidence="5">
    <location>
        <begin position="56"/>
        <end position="75"/>
    </location>
</feature>
<sequence length="657" mass="72724">MHFLRPEWFIALVPLALLLFILFKSKAASSSWDHYIAPHLAKILVGGVSSKKRNNVYYLAIAWFIAVFALTGPAFEKRSLPVYESTQGRVLVMDMSLSMYADDLAPNRLTQAKYRATDLIGELSDGETGLIAYAGDAFAISPLTRDKATLLNLLPTLTPSIMPVRGSNLEAAITQAQSLLSQGGHLRGDIVLFTDGISTAQFKRAQSAVKDSPYRLAIFAFGSQQGAPIKLPDGQLLRDNANQVVIAKTDYSLLDELASDANGIMVANRADGSDITQIKQWLANTNDTKASDLQGETWVDLGPYVALLLLLPALLSFRNGMLAAIALLIIVQPNNVVYASTWDNLWQTQDQQAMQAYKTEEYEAAANQFVEPQWQASALYKAGKYAEALTAFEQDNSAKGLYNQGNALMQQGQYQQAQKRYEAALEQTAGFTQAQTNLDLAKKLQQQQEQNSDQNQESDQQNKDGDPQGQQSQSDQSHNDQSQGEQSQDSQSQAQDKQSNDQQQSDSEQQSSDNEQTSEQDSEQQSQQDEAQNEQQNSEQQSGQSEANEQQPNNEAEMQASASEPQAQQSEQQKQLTEQQAQSNSAAQTEENPEQSAELSEQVAATALATDEPLPPEMERALRAIADDPQVLLRNKMQLEYQKRRHQGINSKENEQW</sequence>
<evidence type="ECO:0000256" key="1">
    <source>
        <dbReference type="ARBA" id="ARBA00022737"/>
    </source>
</evidence>
<evidence type="ECO:0000256" key="3">
    <source>
        <dbReference type="PROSITE-ProRule" id="PRU00339"/>
    </source>
</evidence>
<evidence type="ECO:0000259" key="6">
    <source>
        <dbReference type="PROSITE" id="PS50234"/>
    </source>
</evidence>
<dbReference type="Proteomes" id="UP001139293">
    <property type="component" value="Unassembled WGS sequence"/>
</dbReference>
<dbReference type="RefSeq" id="WP_248950397.1">
    <property type="nucleotide sequence ID" value="NZ_JAKILB010000006.1"/>
</dbReference>
<dbReference type="Gene3D" id="3.40.50.410">
    <property type="entry name" value="von Willebrand factor, type A domain"/>
    <property type="match status" value="1"/>
</dbReference>
<feature type="compositionally biased region" description="Low complexity" evidence="4">
    <location>
        <begin position="445"/>
        <end position="459"/>
    </location>
</feature>
<dbReference type="PROSITE" id="PS50005">
    <property type="entry name" value="TPR"/>
    <property type="match status" value="1"/>
</dbReference>
<dbReference type="SMART" id="SM00327">
    <property type="entry name" value="VWA"/>
    <property type="match status" value="1"/>
</dbReference>
<evidence type="ECO:0000256" key="4">
    <source>
        <dbReference type="SAM" id="MobiDB-lite"/>
    </source>
</evidence>
<reference evidence="7" key="1">
    <citation type="submission" date="2022-01" db="EMBL/GenBank/DDBJ databases">
        <title>Whole genome-based taxonomy of the Shewanellaceae.</title>
        <authorList>
            <person name="Martin-Rodriguez A.J."/>
        </authorList>
    </citation>
    <scope>NUCLEOTIDE SEQUENCE</scope>
    <source>
        <strain evidence="7">KCTC 23973</strain>
    </source>
</reference>
<organism evidence="7 8">
    <name type="scientific">Shewanella pneumatophori</name>
    <dbReference type="NCBI Taxonomy" id="314092"/>
    <lineage>
        <taxon>Bacteria</taxon>
        <taxon>Pseudomonadati</taxon>
        <taxon>Pseudomonadota</taxon>
        <taxon>Gammaproteobacteria</taxon>
        <taxon>Alteromonadales</taxon>
        <taxon>Shewanellaceae</taxon>
        <taxon>Shewanella</taxon>
    </lineage>
</organism>
<name>A0A9X2CDI8_9GAMM</name>
<feature type="compositionally biased region" description="Polar residues" evidence="4">
    <location>
        <begin position="584"/>
        <end position="599"/>
    </location>
</feature>
<protein>
    <submittedName>
        <fullName evidence="7">VWA domain-containing protein</fullName>
    </submittedName>
</protein>
<keyword evidence="5" id="KW-0472">Membrane</keyword>
<dbReference type="Gene3D" id="1.25.40.10">
    <property type="entry name" value="Tetratricopeptide repeat domain"/>
    <property type="match status" value="1"/>
</dbReference>
<keyword evidence="1" id="KW-0677">Repeat</keyword>
<feature type="domain" description="VWFA" evidence="6">
    <location>
        <begin position="88"/>
        <end position="282"/>
    </location>
</feature>